<gene>
    <name evidence="1" type="ORF">B9N61_06195</name>
    <name evidence="2" type="ORF">CVT06_06850</name>
</gene>
<dbReference type="Proteomes" id="UP000196534">
    <property type="component" value="Unassembled WGS sequence"/>
</dbReference>
<proteinExistence type="predicted"/>
<organism evidence="1 3">
    <name type="scientific">Campylobacter concisus</name>
    <dbReference type="NCBI Taxonomy" id="199"/>
    <lineage>
        <taxon>Bacteria</taxon>
        <taxon>Pseudomonadati</taxon>
        <taxon>Campylobacterota</taxon>
        <taxon>Epsilonproteobacteria</taxon>
        <taxon>Campylobacterales</taxon>
        <taxon>Campylobacteraceae</taxon>
        <taxon>Campylobacter</taxon>
    </lineage>
</organism>
<reference evidence="1 3" key="1">
    <citation type="submission" date="2017-04" db="EMBL/GenBank/DDBJ databases">
        <title>Complete genome of Campylobacter concisus ATCC 33237T and draft genomes for an additional eight well characterized C. concisus strains.</title>
        <authorList>
            <person name="Cornelius A.J."/>
            <person name="Miller W.G."/>
            <person name="Lastovica A.J."/>
            <person name="On S.L."/>
            <person name="French N.P."/>
            <person name="Vandenberg O."/>
            <person name="Biggs P.J."/>
        </authorList>
    </citation>
    <scope>NUCLEOTIDE SEQUENCE [LARGE SCALE GENOMIC DNA]</scope>
    <source>
        <strain evidence="1 3">Lasto205.94</strain>
    </source>
</reference>
<sequence length="222" mass="25584">MLNLKEIEAKILNLLELKKGWNYGEGEEIRKENAYIAIAIVRKIDDEYIEGINVTPTDYGEVNLDFNLKNGDTISVFIDYEQNEVTSYVETQDDIRDFKVVKIEGVAKHIQEEIVKCKINAIAKENTDIKEMLEKCLKYIQDLYTNQSFMERKISPPQKFSYLRIEKEKLNGGYRSLTPSALQIKTGEYADMSKLTKAHTIALATHVFSGPLTKTCYRMPLR</sequence>
<evidence type="ECO:0000313" key="1">
    <source>
        <dbReference type="EMBL" id="OUT17929.1"/>
    </source>
</evidence>
<dbReference type="RefSeq" id="WP_087586382.1">
    <property type="nucleotide sequence ID" value="NZ_CABMKP010000009.1"/>
</dbReference>
<evidence type="ECO:0000313" key="2">
    <source>
        <dbReference type="EMBL" id="QPH84806.1"/>
    </source>
</evidence>
<reference evidence="2 4" key="2">
    <citation type="journal article" date="2018" name="Emerg. Microbes Infect.">
        <title>Genomic analysis of oral Campylobacter concisus strains identified a potential bacterial molecular marker associated with active Crohn's disease.</title>
        <authorList>
            <person name="Liu F."/>
            <person name="Ma R."/>
            <person name="Tay C.Y.A."/>
            <person name="Octavia S."/>
            <person name="Lan R."/>
            <person name="Chung H.K.L."/>
            <person name="Riordan S.M."/>
            <person name="Grimm M.C."/>
            <person name="Leong R.W."/>
            <person name="Tanaka M.M."/>
            <person name="Connor S."/>
            <person name="Zhang L."/>
        </authorList>
    </citation>
    <scope>NUCLEOTIDE SEQUENCE [LARGE SCALE GENOMIC DNA]</scope>
    <source>
        <strain evidence="2 4">P10CDO-S2</strain>
    </source>
</reference>
<dbReference type="EMBL" id="CP049274">
    <property type="protein sequence ID" value="QPH84806.1"/>
    <property type="molecule type" value="Genomic_DNA"/>
</dbReference>
<evidence type="ECO:0000313" key="4">
    <source>
        <dbReference type="Proteomes" id="UP000594630"/>
    </source>
</evidence>
<dbReference type="EMBL" id="NDYR01000009">
    <property type="protein sequence ID" value="OUT17929.1"/>
    <property type="molecule type" value="Genomic_DNA"/>
</dbReference>
<reference evidence="2" key="3">
    <citation type="submission" date="2020-02" db="EMBL/GenBank/DDBJ databases">
        <title>Analysis of Completed Campylobacter concisus Genomes Identified Genomospecies Features, Novel plasmids and Their Association with Severe Ulcerative Colitis.</title>
        <authorList>
            <person name="Zhang L."/>
        </authorList>
    </citation>
    <scope>NUCLEOTIDE SEQUENCE</scope>
    <source>
        <strain evidence="2">P10CDO-S2</strain>
    </source>
</reference>
<dbReference type="Proteomes" id="UP000594630">
    <property type="component" value="Chromosome"/>
</dbReference>
<name>A0A1Y5NBL8_9BACT</name>
<accession>A0A1Y5NBL8</accession>
<evidence type="ECO:0000313" key="3">
    <source>
        <dbReference type="Proteomes" id="UP000196534"/>
    </source>
</evidence>
<dbReference type="AlphaFoldDB" id="A0A1Y5NBL8"/>
<protein>
    <submittedName>
        <fullName evidence="1">Uncharacterized protein</fullName>
    </submittedName>
</protein>